<evidence type="ECO:0000313" key="3">
    <source>
        <dbReference type="Proteomes" id="UP000184386"/>
    </source>
</evidence>
<feature type="transmembrane region" description="Helical" evidence="1">
    <location>
        <begin position="44"/>
        <end position="65"/>
    </location>
</feature>
<proteinExistence type="predicted"/>
<sequence>MKAKRPALVSYIADLNYLNAFLLLASLFPALVRKIGVIVPSLTVFNVIVRLFVIVSLLVISYGLLSLKRWGYWLMIAYNMLFLVISIISLFRLTKHPFFYNPGLIVSVLGLSLSFSAQRYFKKGYAESSPLYKN</sequence>
<feature type="transmembrane region" description="Helical" evidence="1">
    <location>
        <begin position="12"/>
        <end position="32"/>
    </location>
</feature>
<dbReference type="Proteomes" id="UP000184386">
    <property type="component" value="Unassembled WGS sequence"/>
</dbReference>
<name>A0A1M6QRQ1_9FIRM</name>
<keyword evidence="1" id="KW-0472">Membrane</keyword>
<evidence type="ECO:0000313" key="2">
    <source>
        <dbReference type="EMBL" id="SHK22778.1"/>
    </source>
</evidence>
<dbReference type="EMBL" id="FRAC01000010">
    <property type="protein sequence ID" value="SHK22778.1"/>
    <property type="molecule type" value="Genomic_DNA"/>
</dbReference>
<keyword evidence="1" id="KW-0812">Transmembrane</keyword>
<dbReference type="RefSeq" id="WP_073275380.1">
    <property type="nucleotide sequence ID" value="NZ_FRAC01000010.1"/>
</dbReference>
<keyword evidence="1" id="KW-1133">Transmembrane helix</keyword>
<accession>A0A1M6QRQ1</accession>
<gene>
    <name evidence="2" type="ORF">SAMN02745136_01998</name>
</gene>
<feature type="transmembrane region" description="Helical" evidence="1">
    <location>
        <begin position="99"/>
        <end position="117"/>
    </location>
</feature>
<dbReference type="OrthoDB" id="2074929at2"/>
<dbReference type="AlphaFoldDB" id="A0A1M6QRQ1"/>
<keyword evidence="3" id="KW-1185">Reference proteome</keyword>
<feature type="transmembrane region" description="Helical" evidence="1">
    <location>
        <begin position="72"/>
        <end position="93"/>
    </location>
</feature>
<reference evidence="2 3" key="1">
    <citation type="submission" date="2016-11" db="EMBL/GenBank/DDBJ databases">
        <authorList>
            <person name="Jaros S."/>
            <person name="Januszkiewicz K."/>
            <person name="Wedrychowicz H."/>
        </authorList>
    </citation>
    <scope>NUCLEOTIDE SEQUENCE [LARGE SCALE GENOMIC DNA]</scope>
    <source>
        <strain evidence="2 3">DSM 15929</strain>
    </source>
</reference>
<protein>
    <submittedName>
        <fullName evidence="2">Uncharacterized protein</fullName>
    </submittedName>
</protein>
<organism evidence="2 3">
    <name type="scientific">Anaerocolumna jejuensis DSM 15929</name>
    <dbReference type="NCBI Taxonomy" id="1121322"/>
    <lineage>
        <taxon>Bacteria</taxon>
        <taxon>Bacillati</taxon>
        <taxon>Bacillota</taxon>
        <taxon>Clostridia</taxon>
        <taxon>Lachnospirales</taxon>
        <taxon>Lachnospiraceae</taxon>
        <taxon>Anaerocolumna</taxon>
    </lineage>
</organism>
<evidence type="ECO:0000256" key="1">
    <source>
        <dbReference type="SAM" id="Phobius"/>
    </source>
</evidence>